<dbReference type="EMBL" id="JARIHO010000047">
    <property type="protein sequence ID" value="KAJ7323264.1"/>
    <property type="molecule type" value="Genomic_DNA"/>
</dbReference>
<protein>
    <submittedName>
        <fullName evidence="2">Uncharacterized protein</fullName>
    </submittedName>
</protein>
<feature type="region of interest" description="Disordered" evidence="1">
    <location>
        <begin position="116"/>
        <end position="152"/>
    </location>
</feature>
<name>A0AAD6ZI48_9AGAR</name>
<accession>A0AAD6ZI48</accession>
<dbReference type="Proteomes" id="UP001218218">
    <property type="component" value="Unassembled WGS sequence"/>
</dbReference>
<feature type="compositionally biased region" description="Basic and acidic residues" evidence="1">
    <location>
        <begin position="120"/>
        <end position="131"/>
    </location>
</feature>
<reference evidence="2" key="1">
    <citation type="submission" date="2023-03" db="EMBL/GenBank/DDBJ databases">
        <title>Massive genome expansion in bonnet fungi (Mycena s.s.) driven by repeated elements and novel gene families across ecological guilds.</title>
        <authorList>
            <consortium name="Lawrence Berkeley National Laboratory"/>
            <person name="Harder C.B."/>
            <person name="Miyauchi S."/>
            <person name="Viragh M."/>
            <person name="Kuo A."/>
            <person name="Thoen E."/>
            <person name="Andreopoulos B."/>
            <person name="Lu D."/>
            <person name="Skrede I."/>
            <person name="Drula E."/>
            <person name="Henrissat B."/>
            <person name="Morin E."/>
            <person name="Kohler A."/>
            <person name="Barry K."/>
            <person name="LaButti K."/>
            <person name="Morin E."/>
            <person name="Salamov A."/>
            <person name="Lipzen A."/>
            <person name="Mereny Z."/>
            <person name="Hegedus B."/>
            <person name="Baldrian P."/>
            <person name="Stursova M."/>
            <person name="Weitz H."/>
            <person name="Taylor A."/>
            <person name="Grigoriev I.V."/>
            <person name="Nagy L.G."/>
            <person name="Martin F."/>
            <person name="Kauserud H."/>
        </authorList>
    </citation>
    <scope>NUCLEOTIDE SEQUENCE</scope>
    <source>
        <strain evidence="2">CBHHK002</strain>
    </source>
</reference>
<comment type="caution">
    <text evidence="2">The sequence shown here is derived from an EMBL/GenBank/DDBJ whole genome shotgun (WGS) entry which is preliminary data.</text>
</comment>
<evidence type="ECO:0000313" key="3">
    <source>
        <dbReference type="Proteomes" id="UP001218218"/>
    </source>
</evidence>
<evidence type="ECO:0000313" key="2">
    <source>
        <dbReference type="EMBL" id="KAJ7323264.1"/>
    </source>
</evidence>
<gene>
    <name evidence="2" type="ORF">DFH08DRAFT_817836</name>
</gene>
<sequence length="208" mass="23388">MACKPFCRAWAGDRTQIHAPAQHKPFGAGASHFCKPKSELSRVDRGVTKSWSCCLVCSARRFATRGNSGHRNLRIELNRRKVGQSRIPRPNRESATRPTIAGEGRHVAVRALKADTNVASREESERAEGRPQRSAALRPSRGTDIKGEEEMNRHQCDRRDCAASPGFFHMLNILPRVGRHTLRVLWIYHGRVSDSSHFWSGPETDSEL</sequence>
<proteinExistence type="predicted"/>
<organism evidence="2 3">
    <name type="scientific">Mycena albidolilacea</name>
    <dbReference type="NCBI Taxonomy" id="1033008"/>
    <lineage>
        <taxon>Eukaryota</taxon>
        <taxon>Fungi</taxon>
        <taxon>Dikarya</taxon>
        <taxon>Basidiomycota</taxon>
        <taxon>Agaricomycotina</taxon>
        <taxon>Agaricomycetes</taxon>
        <taxon>Agaricomycetidae</taxon>
        <taxon>Agaricales</taxon>
        <taxon>Marasmiineae</taxon>
        <taxon>Mycenaceae</taxon>
        <taxon>Mycena</taxon>
    </lineage>
</organism>
<evidence type="ECO:0000256" key="1">
    <source>
        <dbReference type="SAM" id="MobiDB-lite"/>
    </source>
</evidence>
<keyword evidence="3" id="KW-1185">Reference proteome</keyword>
<feature type="compositionally biased region" description="Basic and acidic residues" evidence="1">
    <location>
        <begin position="141"/>
        <end position="152"/>
    </location>
</feature>
<dbReference type="AlphaFoldDB" id="A0AAD6ZI48"/>